<dbReference type="Proteomes" id="UP000077275">
    <property type="component" value="Unassembled WGS sequence"/>
</dbReference>
<dbReference type="OrthoDB" id="382546at2157"/>
<name>A0A166EHD4_9EURY</name>
<gene>
    <name evidence="1" type="ORF">MBCUT_06930</name>
</gene>
<evidence type="ECO:0000313" key="1">
    <source>
        <dbReference type="EMBL" id="KZX16655.1"/>
    </source>
</evidence>
<dbReference type="RefSeq" id="WP_067258949.1">
    <property type="nucleotide sequence ID" value="NZ_LWMW01000088.1"/>
</dbReference>
<proteinExistence type="predicted"/>
<dbReference type="PATRIC" id="fig|47311.3.peg.772"/>
<keyword evidence="2" id="KW-1185">Reference proteome</keyword>
<evidence type="ECO:0008006" key="3">
    <source>
        <dbReference type="Google" id="ProtNLM"/>
    </source>
</evidence>
<organism evidence="1 2">
    <name type="scientific">Methanobrevibacter cuticularis</name>
    <dbReference type="NCBI Taxonomy" id="47311"/>
    <lineage>
        <taxon>Archaea</taxon>
        <taxon>Methanobacteriati</taxon>
        <taxon>Methanobacteriota</taxon>
        <taxon>Methanomada group</taxon>
        <taxon>Methanobacteria</taxon>
        <taxon>Methanobacteriales</taxon>
        <taxon>Methanobacteriaceae</taxon>
        <taxon>Methanobrevibacter</taxon>
    </lineage>
</organism>
<dbReference type="AlphaFoldDB" id="A0A166EHD4"/>
<dbReference type="STRING" id="47311.MBCUT_06930"/>
<dbReference type="EMBL" id="LWMW01000088">
    <property type="protein sequence ID" value="KZX16655.1"/>
    <property type="molecule type" value="Genomic_DNA"/>
</dbReference>
<protein>
    <recommendedName>
        <fullName evidence="3">Gene 25-like lysozyme</fullName>
    </recommendedName>
</protein>
<reference evidence="1 2" key="1">
    <citation type="submission" date="2016-04" db="EMBL/GenBank/DDBJ databases">
        <title>Genome sequence of Methanobrevibacter cuticularis DSM 11139.</title>
        <authorList>
            <person name="Poehlein A."/>
            <person name="Seedorf H."/>
            <person name="Daniel R."/>
        </authorList>
    </citation>
    <scope>NUCLEOTIDE SEQUENCE [LARGE SCALE GENOMIC DNA]</scope>
    <source>
        <strain evidence="1 2">DSM 11139</strain>
    </source>
</reference>
<comment type="caution">
    <text evidence="1">The sequence shown here is derived from an EMBL/GenBank/DDBJ whole genome shotgun (WGS) entry which is preliminary data.</text>
</comment>
<accession>A0A166EHD4</accession>
<sequence>MEDIIDFGCDFDSSFELLSPGGHFKMVSGVENAKQIVVNRLTTIPDDLALFNYDHPHNDSYKYLASTDVTHAKALIKLATEEALVRLGIVEEIISLEVNYKPKSCYVDITLKLIDGTILDEDIELYEED</sequence>
<evidence type="ECO:0000313" key="2">
    <source>
        <dbReference type="Proteomes" id="UP000077275"/>
    </source>
</evidence>